<reference evidence="1 2" key="1">
    <citation type="journal article" date="2020" name="bioRxiv">
        <title>Sequence and annotation of 42 cannabis genomes reveals extensive copy number variation in cannabinoid synthesis and pathogen resistance genes.</title>
        <authorList>
            <person name="Mckernan K.J."/>
            <person name="Helbert Y."/>
            <person name="Kane L.T."/>
            <person name="Ebling H."/>
            <person name="Zhang L."/>
            <person name="Liu B."/>
            <person name="Eaton Z."/>
            <person name="Mclaughlin S."/>
            <person name="Kingan S."/>
            <person name="Baybayan P."/>
            <person name="Concepcion G."/>
            <person name="Jordan M."/>
            <person name="Riva A."/>
            <person name="Barbazuk W."/>
            <person name="Harkins T."/>
        </authorList>
    </citation>
    <scope>NUCLEOTIDE SEQUENCE [LARGE SCALE GENOMIC DNA]</scope>
    <source>
        <strain evidence="2">cv. Jamaican Lion 4</strain>
        <tissue evidence="1">Leaf</tissue>
    </source>
</reference>
<sequence length="67" mass="7346">MMVTFTLLNEIVVNISSFIMRINSQKLIDFSITSAFGGGLPIRVKRKNQKAVAKKASGGDGDKEDEE</sequence>
<dbReference type="Proteomes" id="UP000583929">
    <property type="component" value="Unassembled WGS sequence"/>
</dbReference>
<organism evidence="1 2">
    <name type="scientific">Cannabis sativa</name>
    <name type="common">Hemp</name>
    <name type="synonym">Marijuana</name>
    <dbReference type="NCBI Taxonomy" id="3483"/>
    <lineage>
        <taxon>Eukaryota</taxon>
        <taxon>Viridiplantae</taxon>
        <taxon>Streptophyta</taxon>
        <taxon>Embryophyta</taxon>
        <taxon>Tracheophyta</taxon>
        <taxon>Spermatophyta</taxon>
        <taxon>Magnoliopsida</taxon>
        <taxon>eudicotyledons</taxon>
        <taxon>Gunneridae</taxon>
        <taxon>Pentapetalae</taxon>
        <taxon>rosids</taxon>
        <taxon>fabids</taxon>
        <taxon>Rosales</taxon>
        <taxon>Cannabaceae</taxon>
        <taxon>Cannabis</taxon>
    </lineage>
</organism>
<accession>A0A7J6H865</accession>
<protein>
    <submittedName>
        <fullName evidence="1">Uncharacterized protein</fullName>
    </submittedName>
</protein>
<evidence type="ECO:0000313" key="1">
    <source>
        <dbReference type="EMBL" id="KAF4391466.1"/>
    </source>
</evidence>
<proteinExistence type="predicted"/>
<name>A0A7J6H865_CANSA</name>
<evidence type="ECO:0000313" key="2">
    <source>
        <dbReference type="Proteomes" id="UP000583929"/>
    </source>
</evidence>
<comment type="caution">
    <text evidence="1">The sequence shown here is derived from an EMBL/GenBank/DDBJ whole genome shotgun (WGS) entry which is preliminary data.</text>
</comment>
<dbReference type="AlphaFoldDB" id="A0A7J6H865"/>
<dbReference type="EMBL" id="JAATIQ010000059">
    <property type="protein sequence ID" value="KAF4391466.1"/>
    <property type="molecule type" value="Genomic_DNA"/>
</dbReference>
<keyword evidence="2" id="KW-1185">Reference proteome</keyword>
<gene>
    <name evidence="1" type="ORF">G4B88_005537</name>
</gene>